<feature type="transmembrane region" description="Helical" evidence="1">
    <location>
        <begin position="6"/>
        <end position="25"/>
    </location>
</feature>
<keyword evidence="1" id="KW-0472">Membrane</keyword>
<feature type="transmembrane region" description="Helical" evidence="1">
    <location>
        <begin position="62"/>
        <end position="80"/>
    </location>
</feature>
<evidence type="ECO:0000313" key="2">
    <source>
        <dbReference type="EMBL" id="NJC33734.1"/>
    </source>
</evidence>
<feature type="transmembrane region" description="Helical" evidence="1">
    <location>
        <begin position="37"/>
        <end position="56"/>
    </location>
</feature>
<dbReference type="PANTHER" id="PTHR34703:SF1">
    <property type="entry name" value="ANTIPORTER SUBUNIT MNHG2-RELATED"/>
    <property type="match status" value="1"/>
</dbReference>
<evidence type="ECO:0000256" key="1">
    <source>
        <dbReference type="SAM" id="Phobius"/>
    </source>
</evidence>
<gene>
    <name evidence="2" type="ORF">GGR88_001208</name>
</gene>
<evidence type="ECO:0000313" key="3">
    <source>
        <dbReference type="Proteomes" id="UP000734218"/>
    </source>
</evidence>
<keyword evidence="1" id="KW-0812">Transmembrane</keyword>
<reference evidence="2 3" key="1">
    <citation type="submission" date="2020-03" db="EMBL/GenBank/DDBJ databases">
        <title>Genomic Encyclopedia of Type Strains, Phase IV (KMG-IV): sequencing the most valuable type-strain genomes for metagenomic binning, comparative biology and taxonomic classification.</title>
        <authorList>
            <person name="Goeker M."/>
        </authorList>
    </citation>
    <scope>NUCLEOTIDE SEQUENCE [LARGE SCALE GENOMIC DNA]</scope>
    <source>
        <strain evidence="2 3">DSM 27651</strain>
    </source>
</reference>
<organism evidence="2 3">
    <name type="scientific">Sphingomonas jejuensis</name>
    <dbReference type="NCBI Taxonomy" id="904715"/>
    <lineage>
        <taxon>Bacteria</taxon>
        <taxon>Pseudomonadati</taxon>
        <taxon>Pseudomonadota</taxon>
        <taxon>Alphaproteobacteria</taxon>
        <taxon>Sphingomonadales</taxon>
        <taxon>Sphingomonadaceae</taxon>
        <taxon>Sphingomonas</taxon>
    </lineage>
</organism>
<proteinExistence type="predicted"/>
<sequence length="123" mass="12985">MIGQLFLIAGAALLLVAAVGLLRLTDPFQRMHAATKAGTLGVALMLIGAILIDDVARTSTGLFTILFLLLTLPVGAQLLGRAAYMSGATLDQIECDDPLAGVLDRQQAPLSERLDGTEPEEQR</sequence>
<keyword evidence="3" id="KW-1185">Reference proteome</keyword>
<accession>A0ABX0XK60</accession>
<comment type="caution">
    <text evidence="2">The sequence shown here is derived from an EMBL/GenBank/DDBJ whole genome shotgun (WGS) entry which is preliminary data.</text>
</comment>
<dbReference type="EMBL" id="JAATJE010000001">
    <property type="protein sequence ID" value="NJC33734.1"/>
    <property type="molecule type" value="Genomic_DNA"/>
</dbReference>
<dbReference type="Proteomes" id="UP000734218">
    <property type="component" value="Unassembled WGS sequence"/>
</dbReference>
<dbReference type="NCBIfam" id="TIGR01300">
    <property type="entry name" value="CPA3_mnhG_phaG"/>
    <property type="match status" value="1"/>
</dbReference>
<name>A0ABX0XK60_9SPHN</name>
<protein>
    <submittedName>
        <fullName evidence="2">Multicomponent Na+:H+ antiporter subunit G</fullName>
    </submittedName>
</protein>
<dbReference type="RefSeq" id="WP_167953685.1">
    <property type="nucleotide sequence ID" value="NZ_JAATJE010000001.1"/>
</dbReference>
<dbReference type="Pfam" id="PF03334">
    <property type="entry name" value="PhaG_MnhG_YufB"/>
    <property type="match status" value="1"/>
</dbReference>
<keyword evidence="1" id="KW-1133">Transmembrane helix</keyword>
<dbReference type="PANTHER" id="PTHR34703">
    <property type="entry name" value="ANTIPORTER SUBUNIT MNHG2-RELATED"/>
    <property type="match status" value="1"/>
</dbReference>
<dbReference type="InterPro" id="IPR005133">
    <property type="entry name" value="PhaG_MnhG_YufB"/>
</dbReference>